<comment type="caution">
    <text evidence="1">The sequence shown here is derived from an EMBL/GenBank/DDBJ whole genome shotgun (WGS) entry which is preliminary data.</text>
</comment>
<accession>Q4T0N7</accession>
<organism evidence="1">
    <name type="scientific">Tetraodon nigroviridis</name>
    <name type="common">Spotted green pufferfish</name>
    <name type="synonym">Chelonodon nigroviridis</name>
    <dbReference type="NCBI Taxonomy" id="99883"/>
    <lineage>
        <taxon>Eukaryota</taxon>
        <taxon>Metazoa</taxon>
        <taxon>Chordata</taxon>
        <taxon>Craniata</taxon>
        <taxon>Vertebrata</taxon>
        <taxon>Euteleostomi</taxon>
        <taxon>Actinopterygii</taxon>
        <taxon>Neopterygii</taxon>
        <taxon>Teleostei</taxon>
        <taxon>Neoteleostei</taxon>
        <taxon>Acanthomorphata</taxon>
        <taxon>Eupercaria</taxon>
        <taxon>Tetraodontiformes</taxon>
        <taxon>Tetradontoidea</taxon>
        <taxon>Tetraodontidae</taxon>
        <taxon>Tetraodon</taxon>
    </lineage>
</organism>
<sequence length="26" mass="3013">KEQKEEIREINRPEGISVALFIPGFI</sequence>
<reference evidence="1" key="2">
    <citation type="submission" date="2004-02" db="EMBL/GenBank/DDBJ databases">
        <authorList>
            <consortium name="Genoscope"/>
            <consortium name="Whitehead Institute Centre for Genome Research"/>
        </authorList>
    </citation>
    <scope>NUCLEOTIDE SEQUENCE</scope>
</reference>
<feature type="non-terminal residue" evidence="1">
    <location>
        <position position="1"/>
    </location>
</feature>
<dbReference type="KEGG" id="tng:GSTEN00009230G001"/>
<dbReference type="AlphaFoldDB" id="Q4T0N7"/>
<evidence type="ECO:0000313" key="1">
    <source>
        <dbReference type="EMBL" id="CAF93545.1"/>
    </source>
</evidence>
<dbReference type="EMBL" id="CAAE01010913">
    <property type="protein sequence ID" value="CAF93545.1"/>
    <property type="molecule type" value="Genomic_DNA"/>
</dbReference>
<gene>
    <name evidence="1" type="ORF">GSTENG00009230001</name>
</gene>
<name>Q4T0N7_TETNG</name>
<proteinExistence type="predicted"/>
<reference evidence="1" key="1">
    <citation type="journal article" date="2004" name="Nature">
        <title>Genome duplication in the teleost fish Tetraodon nigroviridis reveals the early vertebrate proto-karyotype.</title>
        <authorList>
            <person name="Jaillon O."/>
            <person name="Aury J.-M."/>
            <person name="Brunet F."/>
            <person name="Petit J.-L."/>
            <person name="Stange-Thomann N."/>
            <person name="Mauceli E."/>
            <person name="Bouneau L."/>
            <person name="Fischer C."/>
            <person name="Ozouf-Costaz C."/>
            <person name="Bernot A."/>
            <person name="Nicaud S."/>
            <person name="Jaffe D."/>
            <person name="Fisher S."/>
            <person name="Lutfalla G."/>
            <person name="Dossat C."/>
            <person name="Segurens B."/>
            <person name="Dasilva C."/>
            <person name="Salanoubat M."/>
            <person name="Levy M."/>
            <person name="Boudet N."/>
            <person name="Castellano S."/>
            <person name="Anthouard V."/>
            <person name="Jubin C."/>
            <person name="Castelli V."/>
            <person name="Katinka M."/>
            <person name="Vacherie B."/>
            <person name="Biemont C."/>
            <person name="Skalli Z."/>
            <person name="Cattolico L."/>
            <person name="Poulain J."/>
            <person name="De Berardinis V."/>
            <person name="Cruaud C."/>
            <person name="Duprat S."/>
            <person name="Brottier P."/>
            <person name="Coutanceau J.-P."/>
            <person name="Gouzy J."/>
            <person name="Parra G."/>
            <person name="Lardier G."/>
            <person name="Chapple C."/>
            <person name="McKernan K.J."/>
            <person name="McEwan P."/>
            <person name="Bosak S."/>
            <person name="Kellis M."/>
            <person name="Volff J.-N."/>
            <person name="Guigo R."/>
            <person name="Zody M.C."/>
            <person name="Mesirov J."/>
            <person name="Lindblad-Toh K."/>
            <person name="Birren B."/>
            <person name="Nusbaum C."/>
            <person name="Kahn D."/>
            <person name="Robinson-Rechavi M."/>
            <person name="Laudet V."/>
            <person name="Schachter V."/>
            <person name="Quetier F."/>
            <person name="Saurin W."/>
            <person name="Scarpelli C."/>
            <person name="Wincker P."/>
            <person name="Lander E.S."/>
            <person name="Weissenbach J."/>
            <person name="Roest Crollius H."/>
        </authorList>
    </citation>
    <scope>NUCLEOTIDE SEQUENCE [LARGE SCALE GENOMIC DNA]</scope>
</reference>
<protein>
    <submittedName>
        <fullName evidence="1">(spotted green pufferfish) hypothetical protein</fullName>
    </submittedName>
</protein>